<keyword evidence="4 5" id="KW-0520">NAD</keyword>
<dbReference type="GO" id="GO:0042853">
    <property type="term" value="P:L-alanine catabolic process"/>
    <property type="evidence" value="ECO:0007669"/>
    <property type="project" value="InterPro"/>
</dbReference>
<evidence type="ECO:0000313" key="13">
    <source>
        <dbReference type="Proteomes" id="UP000008808"/>
    </source>
</evidence>
<dbReference type="InterPro" id="IPR007886">
    <property type="entry name" value="AlaDH/PNT_N"/>
</dbReference>
<dbReference type="AlphaFoldDB" id="Q2N774"/>
<feature type="binding site" evidence="8">
    <location>
        <begin position="239"/>
        <end position="240"/>
    </location>
    <ligand>
        <name>NAD(+)</name>
        <dbReference type="ChEBI" id="CHEBI:57540"/>
    </ligand>
</feature>
<evidence type="ECO:0000256" key="7">
    <source>
        <dbReference type="PIRSR" id="PIRSR000183-2"/>
    </source>
</evidence>
<dbReference type="PANTHER" id="PTHR42795:SF1">
    <property type="entry name" value="ALANINE DEHYDROGENASE"/>
    <property type="match status" value="1"/>
</dbReference>
<evidence type="ECO:0000256" key="8">
    <source>
        <dbReference type="PIRSR" id="PIRSR000183-3"/>
    </source>
</evidence>
<dbReference type="GO" id="GO:0000166">
    <property type="term" value="F:nucleotide binding"/>
    <property type="evidence" value="ECO:0007669"/>
    <property type="project" value="UniProtKB-KW"/>
</dbReference>
<feature type="binding site" evidence="8">
    <location>
        <begin position="298"/>
        <end position="301"/>
    </location>
    <ligand>
        <name>NAD(+)</name>
        <dbReference type="ChEBI" id="CHEBI:57540"/>
    </ligand>
</feature>
<dbReference type="SMART" id="SM01003">
    <property type="entry name" value="AlaDh_PNT_N"/>
    <property type="match status" value="1"/>
</dbReference>
<dbReference type="PANTHER" id="PTHR42795">
    <property type="entry name" value="ALANINE DEHYDROGENASE"/>
    <property type="match status" value="1"/>
</dbReference>
<dbReference type="Pfam" id="PF01262">
    <property type="entry name" value="AlaDh_PNT_C"/>
    <property type="match status" value="1"/>
</dbReference>
<dbReference type="GO" id="GO:0000286">
    <property type="term" value="F:alanine dehydrogenase activity"/>
    <property type="evidence" value="ECO:0007669"/>
    <property type="project" value="UniProtKB-UniRule"/>
</dbReference>
<gene>
    <name evidence="12" type="ordered locus">ELI_11875</name>
</gene>
<dbReference type="PIRSF" id="PIRSF000183">
    <property type="entry name" value="Alanine_dh"/>
    <property type="match status" value="1"/>
</dbReference>
<feature type="binding site" evidence="8">
    <location>
        <position position="220"/>
    </location>
    <ligand>
        <name>NAD(+)</name>
        <dbReference type="ChEBI" id="CHEBI:57540"/>
    </ligand>
</feature>
<feature type="domain" description="Alanine dehydrogenase/pyridine nucleotide transhydrogenase NAD(H)-binding" evidence="10">
    <location>
        <begin position="149"/>
        <end position="297"/>
    </location>
</feature>
<dbReference type="EC" id="1.4.1.1" evidence="2 5"/>
<feature type="binding site" evidence="8">
    <location>
        <begin position="267"/>
        <end position="270"/>
    </location>
    <ligand>
        <name>NAD(+)</name>
        <dbReference type="ChEBI" id="CHEBI:57540"/>
    </ligand>
</feature>
<feature type="binding site" evidence="9">
    <location>
        <position position="327"/>
    </location>
    <ligand>
        <name>Mg(2+)</name>
        <dbReference type="ChEBI" id="CHEBI:18420"/>
    </ligand>
</feature>
<name>Q2N774_ERYLH</name>
<feature type="binding site" evidence="8">
    <location>
        <position position="198"/>
    </location>
    <ligand>
        <name>NAD(+)</name>
        <dbReference type="ChEBI" id="CHEBI:57540"/>
    </ligand>
</feature>
<dbReference type="STRING" id="314225.ELI_11875"/>
<evidence type="ECO:0000256" key="4">
    <source>
        <dbReference type="ARBA" id="ARBA00023027"/>
    </source>
</evidence>
<evidence type="ECO:0000256" key="9">
    <source>
        <dbReference type="PIRSR" id="PIRSR000183-4"/>
    </source>
</evidence>
<organism evidence="12 13">
    <name type="scientific">Erythrobacter litoralis (strain HTCC2594)</name>
    <dbReference type="NCBI Taxonomy" id="314225"/>
    <lineage>
        <taxon>Bacteria</taxon>
        <taxon>Pseudomonadati</taxon>
        <taxon>Pseudomonadota</taxon>
        <taxon>Alphaproteobacteria</taxon>
        <taxon>Sphingomonadales</taxon>
        <taxon>Erythrobacteraceae</taxon>
        <taxon>Erythrobacter/Porphyrobacter group</taxon>
        <taxon>Erythrobacter</taxon>
    </lineage>
</organism>
<accession>Q2N774</accession>
<dbReference type="KEGG" id="eli:ELI_11875"/>
<keyword evidence="13" id="KW-1185">Reference proteome</keyword>
<feature type="binding site" evidence="7">
    <location>
        <position position="75"/>
    </location>
    <ligand>
        <name>substrate</name>
    </ligand>
</feature>
<dbReference type="SUPFAM" id="SSF51735">
    <property type="entry name" value="NAD(P)-binding Rossmann-fold domains"/>
    <property type="match status" value="1"/>
</dbReference>
<feature type="binding site" evidence="7">
    <location>
        <position position="15"/>
    </location>
    <ligand>
        <name>substrate</name>
    </ligand>
</feature>
<dbReference type="InterPro" id="IPR008141">
    <property type="entry name" value="Ala_DH"/>
</dbReference>
<evidence type="ECO:0000256" key="6">
    <source>
        <dbReference type="PIRSR" id="PIRSR000183-1"/>
    </source>
</evidence>
<evidence type="ECO:0000313" key="12">
    <source>
        <dbReference type="EMBL" id="ABC64467.1"/>
    </source>
</evidence>
<dbReference type="InterPro" id="IPR007698">
    <property type="entry name" value="AlaDH/PNT_NAD(H)-bd"/>
</dbReference>
<keyword evidence="3 5" id="KW-0560">Oxidoreductase</keyword>
<dbReference type="Proteomes" id="UP000008808">
    <property type="component" value="Chromosome"/>
</dbReference>
<dbReference type="OrthoDB" id="9804592at2"/>
<dbReference type="RefSeq" id="WP_011415290.1">
    <property type="nucleotide sequence ID" value="NC_007722.1"/>
</dbReference>
<evidence type="ECO:0000256" key="2">
    <source>
        <dbReference type="ARBA" id="ARBA00012897"/>
    </source>
</evidence>
<feature type="domain" description="Alanine dehydrogenase/pyridine nucleotide transhydrogenase N-terminal" evidence="11">
    <location>
        <begin position="4"/>
        <end position="137"/>
    </location>
</feature>
<feature type="active site" description="Proton donor/acceptor" evidence="6">
    <location>
        <position position="96"/>
    </location>
</feature>
<dbReference type="GO" id="GO:0005886">
    <property type="term" value="C:plasma membrane"/>
    <property type="evidence" value="ECO:0007669"/>
    <property type="project" value="TreeGrafter"/>
</dbReference>
<dbReference type="NCBIfam" id="TIGR00518">
    <property type="entry name" value="alaDH"/>
    <property type="match status" value="1"/>
</dbReference>
<evidence type="ECO:0000259" key="10">
    <source>
        <dbReference type="SMART" id="SM01002"/>
    </source>
</evidence>
<evidence type="ECO:0000259" key="11">
    <source>
        <dbReference type="SMART" id="SM01003"/>
    </source>
</evidence>
<dbReference type="SMART" id="SM01002">
    <property type="entry name" value="AlaDh_PNT_C"/>
    <property type="match status" value="1"/>
</dbReference>
<feature type="active site" description="Proton donor/acceptor" evidence="6">
    <location>
        <position position="270"/>
    </location>
</feature>
<dbReference type="Pfam" id="PF05222">
    <property type="entry name" value="AlaDh_PNT_N"/>
    <property type="match status" value="1"/>
</dbReference>
<dbReference type="SUPFAM" id="SSF52283">
    <property type="entry name" value="Formate/glycerate dehydrogenase catalytic domain-like"/>
    <property type="match status" value="1"/>
</dbReference>
<proteinExistence type="inferred from homology"/>
<dbReference type="eggNOG" id="COG0686">
    <property type="taxonomic scope" value="Bacteria"/>
</dbReference>
<comment type="similarity">
    <text evidence="1 5">Belongs to the AlaDH/PNT family.</text>
</comment>
<dbReference type="PRINTS" id="PR00411">
    <property type="entry name" value="PNDRDTASEI"/>
</dbReference>
<evidence type="ECO:0000256" key="1">
    <source>
        <dbReference type="ARBA" id="ARBA00005689"/>
    </source>
</evidence>
<feature type="binding site" evidence="8">
    <location>
        <position position="134"/>
    </location>
    <ligand>
        <name>NAD(+)</name>
        <dbReference type="ChEBI" id="CHEBI:57540"/>
    </ligand>
</feature>
<protein>
    <recommendedName>
        <fullName evidence="2 5">Alanine dehydrogenase</fullName>
        <ecNumber evidence="2 5">1.4.1.1</ecNumber>
    </recommendedName>
</protein>
<keyword evidence="8" id="KW-0547">Nucleotide-binding</keyword>
<dbReference type="InterPro" id="IPR036291">
    <property type="entry name" value="NAD(P)-bd_dom_sf"/>
</dbReference>
<evidence type="ECO:0000256" key="5">
    <source>
        <dbReference type="PIRNR" id="PIRNR000183"/>
    </source>
</evidence>
<reference evidence="13" key="1">
    <citation type="journal article" date="2009" name="J. Bacteriol.">
        <title>Complete genome sequence of Erythrobacter litoralis HTCC2594.</title>
        <authorList>
            <person name="Oh H.M."/>
            <person name="Giovannoni S.J."/>
            <person name="Ferriera S."/>
            <person name="Johnson J."/>
            <person name="Cho J.C."/>
        </authorList>
    </citation>
    <scope>NUCLEOTIDE SEQUENCE [LARGE SCALE GENOMIC DNA]</scope>
    <source>
        <strain evidence="13">HTCC2594</strain>
    </source>
</reference>
<sequence length="372" mass="39389">MRIGCPTEIKNHEYRVGLTPESARELAGRGHDVWIESGAGLGIGATDEEYRAAGATIVDGPDPIFAECEMVVKVKEPQAVERAKLRPDQILYTYLHLAPDPEQTEDLVKSGVTAIAYETVTGPRGSLPLLKPMSQVAGRMSIQAGASALEKAHGGRGVLIGGVPGVLPGKVVVIGGGVVGFNAAQMAVGLGGDVEILDRDPEVLEKVGTFFEARASTRFSNKTNLEDAVCQADLVIGAVLIPGAAAPKLVTRDLLKRMKPGAVLVDVAIDQGGCFETSKPTTHDDPTYVVDDIVHYCVANMPGAVARTSTYALNNVTLPHALQMAKHGWKEAMRANPHLAEGLNVHAGHVTYEAVAEELGYDYRSTAEVLAD</sequence>
<comment type="catalytic activity">
    <reaction evidence="5">
        <text>L-alanine + NAD(+) + H2O = pyruvate + NH4(+) + NADH + H(+)</text>
        <dbReference type="Rhea" id="RHEA:18405"/>
        <dbReference type="ChEBI" id="CHEBI:15361"/>
        <dbReference type="ChEBI" id="CHEBI:15377"/>
        <dbReference type="ChEBI" id="CHEBI:15378"/>
        <dbReference type="ChEBI" id="CHEBI:28938"/>
        <dbReference type="ChEBI" id="CHEBI:57540"/>
        <dbReference type="ChEBI" id="CHEBI:57945"/>
        <dbReference type="ChEBI" id="CHEBI:57972"/>
        <dbReference type="EC" id="1.4.1.1"/>
    </reaction>
</comment>
<dbReference type="EMBL" id="CP000157">
    <property type="protein sequence ID" value="ABC64467.1"/>
    <property type="molecule type" value="Genomic_DNA"/>
</dbReference>
<dbReference type="HOGENOM" id="CLU_003376_3_0_5"/>
<dbReference type="Gene3D" id="3.40.50.720">
    <property type="entry name" value="NAD(P)-binding Rossmann-like Domain"/>
    <property type="match status" value="2"/>
</dbReference>
<evidence type="ECO:0000256" key="3">
    <source>
        <dbReference type="ARBA" id="ARBA00023002"/>
    </source>
</evidence>
<dbReference type="FunFam" id="3.40.50.720:FF:000049">
    <property type="entry name" value="Alanine dehydrogenase"/>
    <property type="match status" value="1"/>
</dbReference>
<dbReference type="CDD" id="cd05305">
    <property type="entry name" value="L-AlaDH"/>
    <property type="match status" value="1"/>
</dbReference>